<dbReference type="InterPro" id="IPR027815">
    <property type="entry name" value="CSC1/OSCA1-like_cyt"/>
</dbReference>
<keyword evidence="2" id="KW-1133">Transmembrane helix</keyword>
<accession>A0ABR3QMC4</accession>
<feature type="domain" description="CSC1/OSCA1-like 7TM region" evidence="3">
    <location>
        <begin position="233"/>
        <end position="278"/>
    </location>
</feature>
<feature type="transmembrane region" description="Helical" evidence="2">
    <location>
        <begin position="232"/>
        <end position="255"/>
    </location>
</feature>
<dbReference type="Proteomes" id="UP001521785">
    <property type="component" value="Unassembled WGS sequence"/>
</dbReference>
<evidence type="ECO:0000313" key="6">
    <source>
        <dbReference type="EMBL" id="KAL1593300.1"/>
    </source>
</evidence>
<dbReference type="InterPro" id="IPR045122">
    <property type="entry name" value="Csc1-like"/>
</dbReference>
<feature type="domain" description="CSC1/OSCA1-like cytosolic" evidence="5">
    <location>
        <begin position="34"/>
        <end position="219"/>
    </location>
</feature>
<keyword evidence="2" id="KW-0472">Membrane</keyword>
<feature type="transmembrane region" description="Helical" evidence="2">
    <location>
        <begin position="298"/>
        <end position="325"/>
    </location>
</feature>
<feature type="domain" description="10TM putative phosphate transporter extracellular tail" evidence="4">
    <location>
        <begin position="610"/>
        <end position="705"/>
    </location>
</feature>
<name>A0ABR3QMC4_9PLEO</name>
<evidence type="ECO:0000259" key="4">
    <source>
        <dbReference type="Pfam" id="PF12621"/>
    </source>
</evidence>
<sequence length="716" mass="78992">MRFVLYLIWRELSYLIKLRQAYLLSAWNSSRISSRTVLFTNVPDEYLTHQRLHRMFSGVSQVWLTSDFAHLEEQVDDVNKTALKLEGGEMKLIQKAVKAAVKSRKGSGADGQTTQPKPTSWNEFVASKDRPTHRLKLLIGKKVDTIDYGKDHLRELLPEVQASQRSHIAGKEKLLNAVFIEFETMAAAQTASAITIHDKPATFVARQTGILPGEIIWKNLKMNSWNRSLRRGLATAFIFAMILFWSFPVAVVGIISNVNYLTGNVPFLRWINDIPQAVVAKLAGAITLSEVEQQTQSWYFAFQVIQVFLITTFTSGATAVASQIVSNPASAVPLLAQNLPKASNFYISYFVLFGVAQAAKYLINIGGLVGILILSKFAGTPRKKYDKWMALTAPSWGSEYPVFTNLGVIAISYAIIAPLVLGFATVGLALIYIAYKYNMLYVFSTNIDTKGACYARAMQQLLVGVYLAEFCLLGLFAINIGNSAVAVGPVVLQVILIIVTIVFHIALKRKLYPLVSKLPMNLLEESDNRHRRTGIGKTVSDGGTARNDSNEMHPGYEGKDEIVTSGPEGTGLVSGAAANFGDAYRIKAETGDIANGAGQPQKRSLFQRLFRPQSQSAAETSASLDARFREPVHPYDVQEARKAYLHPAIVAKPPVVWLARDSLGVSMKEVSDINEKLAVHGVEATDEGAIVNQKGKVEWVEESARQAPLWDGRVMY</sequence>
<evidence type="ECO:0000259" key="3">
    <source>
        <dbReference type="Pfam" id="PF02714"/>
    </source>
</evidence>
<dbReference type="InterPro" id="IPR003864">
    <property type="entry name" value="CSC1/OSCA1-like_7TM"/>
</dbReference>
<feature type="transmembrane region" description="Helical" evidence="2">
    <location>
        <begin position="406"/>
        <end position="435"/>
    </location>
</feature>
<evidence type="ECO:0008006" key="8">
    <source>
        <dbReference type="Google" id="ProtNLM"/>
    </source>
</evidence>
<gene>
    <name evidence="6" type="ORF">SLS60_010908</name>
</gene>
<evidence type="ECO:0000256" key="1">
    <source>
        <dbReference type="SAM" id="MobiDB-lite"/>
    </source>
</evidence>
<dbReference type="Pfam" id="PF02714">
    <property type="entry name" value="RSN1_7TM"/>
    <property type="match status" value="2"/>
</dbReference>
<dbReference type="Pfam" id="PF14703">
    <property type="entry name" value="PHM7_cyt"/>
    <property type="match status" value="1"/>
</dbReference>
<dbReference type="PANTHER" id="PTHR13018:SF26">
    <property type="entry name" value="DOMAIN PROTEIN, PUTATIVE (AFU_ORTHOLOGUE AFUA_5G10920)-RELATED"/>
    <property type="match status" value="1"/>
</dbReference>
<keyword evidence="7" id="KW-1185">Reference proteome</keyword>
<protein>
    <recommendedName>
        <fullName evidence="8">DUF221-domain-containing protein</fullName>
    </recommendedName>
</protein>
<feature type="domain" description="CSC1/OSCA1-like 7TM region" evidence="3">
    <location>
        <begin position="279"/>
        <end position="476"/>
    </location>
</feature>
<dbReference type="PANTHER" id="PTHR13018">
    <property type="entry name" value="PROBABLE MEMBRANE PROTEIN DUF221-RELATED"/>
    <property type="match status" value="1"/>
</dbReference>
<feature type="compositionally biased region" description="Polar residues" evidence="1">
    <location>
        <begin position="110"/>
        <end position="122"/>
    </location>
</feature>
<feature type="transmembrane region" description="Helical" evidence="2">
    <location>
        <begin position="486"/>
        <end position="507"/>
    </location>
</feature>
<proteinExistence type="predicted"/>
<organism evidence="6 7">
    <name type="scientific">Paraconiothyrium brasiliense</name>
    <dbReference type="NCBI Taxonomy" id="300254"/>
    <lineage>
        <taxon>Eukaryota</taxon>
        <taxon>Fungi</taxon>
        <taxon>Dikarya</taxon>
        <taxon>Ascomycota</taxon>
        <taxon>Pezizomycotina</taxon>
        <taxon>Dothideomycetes</taxon>
        <taxon>Pleosporomycetidae</taxon>
        <taxon>Pleosporales</taxon>
        <taxon>Massarineae</taxon>
        <taxon>Didymosphaeriaceae</taxon>
        <taxon>Paraconiothyrium</taxon>
    </lineage>
</organism>
<dbReference type="InterPro" id="IPR022257">
    <property type="entry name" value="PHM7_ext"/>
</dbReference>
<feature type="region of interest" description="Disordered" evidence="1">
    <location>
        <begin position="103"/>
        <end position="122"/>
    </location>
</feature>
<keyword evidence="2" id="KW-0812">Transmembrane</keyword>
<reference evidence="6 7" key="1">
    <citation type="submission" date="2024-02" db="EMBL/GenBank/DDBJ databases">
        <title>De novo assembly and annotation of 12 fungi associated with fruit tree decline syndrome in Ontario, Canada.</title>
        <authorList>
            <person name="Sulman M."/>
            <person name="Ellouze W."/>
            <person name="Ilyukhin E."/>
        </authorList>
    </citation>
    <scope>NUCLEOTIDE SEQUENCE [LARGE SCALE GENOMIC DNA]</scope>
    <source>
        <strain evidence="6 7">M42-189</strain>
    </source>
</reference>
<feature type="transmembrane region" description="Helical" evidence="2">
    <location>
        <begin position="461"/>
        <end position="480"/>
    </location>
</feature>
<dbReference type="Pfam" id="PF12621">
    <property type="entry name" value="PHM7_ext"/>
    <property type="match status" value="1"/>
</dbReference>
<evidence type="ECO:0000313" key="7">
    <source>
        <dbReference type="Proteomes" id="UP001521785"/>
    </source>
</evidence>
<dbReference type="EMBL" id="JAKJXO020000019">
    <property type="protein sequence ID" value="KAL1593300.1"/>
    <property type="molecule type" value="Genomic_DNA"/>
</dbReference>
<evidence type="ECO:0000256" key="2">
    <source>
        <dbReference type="SAM" id="Phobius"/>
    </source>
</evidence>
<comment type="caution">
    <text evidence="6">The sequence shown here is derived from an EMBL/GenBank/DDBJ whole genome shotgun (WGS) entry which is preliminary data.</text>
</comment>
<evidence type="ECO:0000259" key="5">
    <source>
        <dbReference type="Pfam" id="PF14703"/>
    </source>
</evidence>
<feature type="region of interest" description="Disordered" evidence="1">
    <location>
        <begin position="532"/>
        <end position="555"/>
    </location>
</feature>
<feature type="transmembrane region" description="Helical" evidence="2">
    <location>
        <begin position="346"/>
        <end position="374"/>
    </location>
</feature>